<dbReference type="Pfam" id="PF12262">
    <property type="entry name" value="Lipase_bact_N"/>
    <property type="match status" value="1"/>
</dbReference>
<protein>
    <submittedName>
        <fullName evidence="3">Virulence factor lipase-like protein</fullName>
    </submittedName>
</protein>
<dbReference type="RefSeq" id="WP_131904835.1">
    <property type="nucleotide sequence ID" value="NZ_BAAAFU010000008.1"/>
</dbReference>
<dbReference type="OrthoDB" id="5477453at2"/>
<dbReference type="InterPro" id="IPR029058">
    <property type="entry name" value="AB_hydrolase_fold"/>
</dbReference>
<keyword evidence="1" id="KW-0732">Signal</keyword>
<dbReference type="InterPro" id="IPR025920">
    <property type="entry name" value="Lipase_bact_N"/>
</dbReference>
<sequence length="670" mass="69258">MRISTKLTATFASVLFLTACGGGSNHDFDTPIETVEAAPPNGPIFDPAAGKLPTTNDLFFQGSADGTLNIPNTTDSPVIPQINTLDGFSTSNPIIADFGMALDQSSLTVGDSIRIFQVSKDLLTGAVTGIEREATAAEFTAAAIGDGSTLALIPNAPMAESTSFMVVLTNKIKGADGSNAVSASAYIIARSTVPLTGGDYNDLEPLRQSVNNHETVASALGGVDKDSIVLTWSFTTQSITPVLSAVEASAKAESLIVVPTGQSTNDVNSSLMGSANVYVGTLDVPYYLETPSAENPTAPLTGYWMGAGGSSLTRFNPAPVANTILTIPVMMTMPQGEAPAEGFPVVIYQHGITRNRTDVLVYADAMANAGFAVIAIDLPMHGASKTVTVGDVEVPNPFHASNTDFNETELSFDLDFVNNTTGEAGPDGIIDASGTHFINLQSLLTSRDNIRQGVANLLTLRKSLGNIVNGMDGSTIKIDTSKTGFVAHSLGGVVGTTYLGVETQSLPSSVVTAGAPISKILIDSDSFGPRIVAGLEAQGVTGDDLTAFYQAAQWIVDSTDPVNFASKAVANNAIHMIKVIDDGTVPNSSTDVLSSLIGASAVSSTVTDIAPGNAGIVTFNIGAHSSPLTPAGPNGALEYLNVFTEMHTQLATFQGSGGTTILISNPEIIE</sequence>
<feature type="signal peptide" evidence="1">
    <location>
        <begin position="1"/>
        <end position="21"/>
    </location>
</feature>
<organism evidence="3 4">
    <name type="scientific">Cocleimonas flava</name>
    <dbReference type="NCBI Taxonomy" id="634765"/>
    <lineage>
        <taxon>Bacteria</taxon>
        <taxon>Pseudomonadati</taxon>
        <taxon>Pseudomonadota</taxon>
        <taxon>Gammaproteobacteria</taxon>
        <taxon>Thiotrichales</taxon>
        <taxon>Thiotrichaceae</taxon>
        <taxon>Cocleimonas</taxon>
    </lineage>
</organism>
<dbReference type="EMBL" id="SMFQ01000002">
    <property type="protein sequence ID" value="TCJ89189.1"/>
    <property type="molecule type" value="Genomic_DNA"/>
</dbReference>
<evidence type="ECO:0000313" key="3">
    <source>
        <dbReference type="EMBL" id="TCJ89189.1"/>
    </source>
</evidence>
<dbReference type="PROSITE" id="PS51257">
    <property type="entry name" value="PROKAR_LIPOPROTEIN"/>
    <property type="match status" value="1"/>
</dbReference>
<evidence type="ECO:0000256" key="1">
    <source>
        <dbReference type="SAM" id="SignalP"/>
    </source>
</evidence>
<dbReference type="SUPFAM" id="SSF53474">
    <property type="entry name" value="alpha/beta-Hydrolases"/>
    <property type="match status" value="1"/>
</dbReference>
<dbReference type="AlphaFoldDB" id="A0A4R1F8Z4"/>
<evidence type="ECO:0000313" key="4">
    <source>
        <dbReference type="Proteomes" id="UP000294887"/>
    </source>
</evidence>
<keyword evidence="4" id="KW-1185">Reference proteome</keyword>
<reference evidence="3 4" key="1">
    <citation type="submission" date="2019-03" db="EMBL/GenBank/DDBJ databases">
        <title>Genomic Encyclopedia of Type Strains, Phase IV (KMG-IV): sequencing the most valuable type-strain genomes for metagenomic binning, comparative biology and taxonomic classification.</title>
        <authorList>
            <person name="Goeker M."/>
        </authorList>
    </citation>
    <scope>NUCLEOTIDE SEQUENCE [LARGE SCALE GENOMIC DNA]</scope>
    <source>
        <strain evidence="3 4">DSM 24830</strain>
    </source>
</reference>
<gene>
    <name evidence="3" type="ORF">EV695_1051</name>
</gene>
<dbReference type="Gene3D" id="3.40.50.1820">
    <property type="entry name" value="alpha/beta hydrolase"/>
    <property type="match status" value="1"/>
</dbReference>
<dbReference type="Proteomes" id="UP000294887">
    <property type="component" value="Unassembled WGS sequence"/>
</dbReference>
<evidence type="ECO:0000259" key="2">
    <source>
        <dbReference type="Pfam" id="PF12262"/>
    </source>
</evidence>
<name>A0A4R1F8Z4_9GAMM</name>
<feature type="domain" description="Bacterial virulence factor lipase N-terminal" evidence="2">
    <location>
        <begin position="81"/>
        <end position="251"/>
    </location>
</feature>
<comment type="caution">
    <text evidence="3">The sequence shown here is derived from an EMBL/GenBank/DDBJ whole genome shotgun (WGS) entry which is preliminary data.</text>
</comment>
<accession>A0A4R1F8Z4</accession>
<proteinExistence type="predicted"/>
<feature type="chain" id="PRO_5020298258" evidence="1">
    <location>
        <begin position="22"/>
        <end position="670"/>
    </location>
</feature>